<feature type="domain" description="Glycoside hydrolase 123 catalytic" evidence="1">
    <location>
        <begin position="166"/>
        <end position="496"/>
    </location>
</feature>
<name>A0A9D1S4W6_9FIRM</name>
<proteinExistence type="predicted"/>
<comment type="caution">
    <text evidence="2">The sequence shown here is derived from an EMBL/GenBank/DDBJ whole genome shotgun (WGS) entry which is preliminary data.</text>
</comment>
<organism evidence="2 3">
    <name type="scientific">Candidatus Fimadaptatus faecigallinarum</name>
    <dbReference type="NCBI Taxonomy" id="2840814"/>
    <lineage>
        <taxon>Bacteria</taxon>
        <taxon>Bacillati</taxon>
        <taxon>Bacillota</taxon>
        <taxon>Clostridia</taxon>
        <taxon>Eubacteriales</taxon>
        <taxon>Candidatus Fimadaptatus</taxon>
    </lineage>
</organism>
<gene>
    <name evidence="2" type="ORF">IAC59_07050</name>
</gene>
<evidence type="ECO:0000313" key="3">
    <source>
        <dbReference type="Proteomes" id="UP000824123"/>
    </source>
</evidence>
<protein>
    <submittedName>
        <fullName evidence="2">DUF4091 domain-containing protein</fullName>
    </submittedName>
</protein>
<dbReference type="InterPro" id="IPR025150">
    <property type="entry name" value="GH123_cat"/>
</dbReference>
<evidence type="ECO:0000259" key="1">
    <source>
        <dbReference type="Pfam" id="PF13320"/>
    </source>
</evidence>
<dbReference type="Pfam" id="PF13320">
    <property type="entry name" value="GH123_cat"/>
    <property type="match status" value="1"/>
</dbReference>
<reference evidence="2" key="1">
    <citation type="submission" date="2020-10" db="EMBL/GenBank/DDBJ databases">
        <authorList>
            <person name="Gilroy R."/>
        </authorList>
    </citation>
    <scope>NUCLEOTIDE SEQUENCE</scope>
    <source>
        <strain evidence="2">ChiSxjej2B14-8506</strain>
    </source>
</reference>
<evidence type="ECO:0000313" key="2">
    <source>
        <dbReference type="EMBL" id="HIU47001.1"/>
    </source>
</evidence>
<dbReference type="AlphaFoldDB" id="A0A9D1S4W6"/>
<sequence>MIAKLVSSLEKVFLDQEPADAPGLRPEGFANETISFQLAYCQPDNGLRGDTFCELRVESDIAAHVRLRRVVSVPVGLAIYTDADDDYLRREAGLYPDMLVDVSRCRLRALPGQWNSVWVDVEGAPAGEHDIALILSRAGQDEARVSIKVNVLAAELPTQELIYTRWLHTDAIAQYYNVPMWSEPFWRYLEKFIACAVGRGINAILTPIHTPPLDTAEGGERMTSQLVDVYLTRGAYSFGFDKLRRFVDICKRCGVRYYEMAHLFTQWGARFAPKIIVNVDGQERKLFGWHVSATSPEYSEFLSAYLPALKAELKSLGVLDATIWHISDEPSFDHFDSYKAAKALVKPYLDDQYMLDALSDVRFYRTGAVEHPVPANNHVQDFIDAKVPGLWTYYCCGQYKDVSNQFISMPSRRVRIMGVQMYKYDISGFLHWGYNFYNCQYSYYPIDPYGSTDGDGFVPGGDTFQVYPGPDGEPIESIRMMVFEQCLCDMRALKLLESLTSREHVLELIGAGLEHELTFSDYPRTDEYLTSLRARVNAEIMKKLG</sequence>
<accession>A0A9D1S4W6</accession>
<dbReference type="EMBL" id="DVNK01000041">
    <property type="protein sequence ID" value="HIU47001.1"/>
    <property type="molecule type" value="Genomic_DNA"/>
</dbReference>
<dbReference type="Proteomes" id="UP000824123">
    <property type="component" value="Unassembled WGS sequence"/>
</dbReference>
<reference evidence="2" key="2">
    <citation type="journal article" date="2021" name="PeerJ">
        <title>Extensive microbial diversity within the chicken gut microbiome revealed by metagenomics and culture.</title>
        <authorList>
            <person name="Gilroy R."/>
            <person name="Ravi A."/>
            <person name="Getino M."/>
            <person name="Pursley I."/>
            <person name="Horton D.L."/>
            <person name="Alikhan N.F."/>
            <person name="Baker D."/>
            <person name="Gharbi K."/>
            <person name="Hall N."/>
            <person name="Watson M."/>
            <person name="Adriaenssens E.M."/>
            <person name="Foster-Nyarko E."/>
            <person name="Jarju S."/>
            <person name="Secka A."/>
            <person name="Antonio M."/>
            <person name="Oren A."/>
            <person name="Chaudhuri R.R."/>
            <person name="La Ragione R."/>
            <person name="Hildebrand F."/>
            <person name="Pallen M.J."/>
        </authorList>
    </citation>
    <scope>NUCLEOTIDE SEQUENCE</scope>
    <source>
        <strain evidence="2">ChiSxjej2B14-8506</strain>
    </source>
</reference>